<dbReference type="PATRIC" id="fig|1434110.4.peg.4909"/>
<dbReference type="InterPro" id="IPR013022">
    <property type="entry name" value="Xyl_isomerase-like_TIM-brl"/>
</dbReference>
<dbReference type="STRING" id="1434110.MSHOH_3850"/>
<dbReference type="PANTHER" id="PTHR12110">
    <property type="entry name" value="HYDROXYPYRUVATE ISOMERASE"/>
    <property type="match status" value="1"/>
</dbReference>
<protein>
    <submittedName>
        <fullName evidence="2">Sugar phosphate isomerase/epimerase</fullName>
    </submittedName>
</protein>
<dbReference type="InterPro" id="IPR050312">
    <property type="entry name" value="IolE/XylAMocC-like"/>
</dbReference>
<evidence type="ECO:0000313" key="3">
    <source>
        <dbReference type="Proteomes" id="UP000033101"/>
    </source>
</evidence>
<dbReference type="HOGENOM" id="CLU_050006_7_2_2"/>
<feature type="domain" description="Xylose isomerase-like TIM barrel" evidence="1">
    <location>
        <begin position="21"/>
        <end position="256"/>
    </location>
</feature>
<proteinExistence type="predicted"/>
<keyword evidence="3" id="KW-1185">Reference proteome</keyword>
<dbReference type="InterPro" id="IPR036237">
    <property type="entry name" value="Xyl_isomerase-like_sf"/>
</dbReference>
<evidence type="ECO:0000313" key="2">
    <source>
        <dbReference type="EMBL" id="AKB80333.1"/>
    </source>
</evidence>
<sequence>MIFGASSFAGPLQELKENVGSIELYVPKLGIYNGSSLEPKKLEPILDEMSIYGFAGTVHAPYSAADLRYPAALQVDTANMGKKEFTLLEESMAIASRIGSHVVVIHPGRIGLDRKKSFASMVNNLGSLASLAEDYGVILGLENKEGTDLSNFCCEAEELSRTIEIVNSDHLKATLDIGHANLTCGGNPEKLRTFVRTLQKHIIHIHLHDNSGQWTEKYDGDEHMAPGKGCVDFSVLKLLSDYSGVYNLEVFSLEDVQAGKEVVEKALYS</sequence>
<dbReference type="Gene3D" id="3.20.20.150">
    <property type="entry name" value="Divalent-metal-dependent TIM barrel enzymes"/>
    <property type="match status" value="1"/>
</dbReference>
<accession>A0A0E3SJD0</accession>
<dbReference type="SUPFAM" id="SSF51658">
    <property type="entry name" value="Xylose isomerase-like"/>
    <property type="match status" value="1"/>
</dbReference>
<dbReference type="EMBL" id="CP009516">
    <property type="protein sequence ID" value="AKB80333.1"/>
    <property type="molecule type" value="Genomic_DNA"/>
</dbReference>
<dbReference type="Proteomes" id="UP000033101">
    <property type="component" value="Chromosome"/>
</dbReference>
<organism evidence="2 3">
    <name type="scientific">Methanosarcina horonobensis HB-1 = JCM 15518</name>
    <dbReference type="NCBI Taxonomy" id="1434110"/>
    <lineage>
        <taxon>Archaea</taxon>
        <taxon>Methanobacteriati</taxon>
        <taxon>Methanobacteriota</taxon>
        <taxon>Stenosarchaea group</taxon>
        <taxon>Methanomicrobia</taxon>
        <taxon>Methanosarcinales</taxon>
        <taxon>Methanosarcinaceae</taxon>
        <taxon>Methanosarcina</taxon>
    </lineage>
</organism>
<evidence type="ECO:0000259" key="1">
    <source>
        <dbReference type="Pfam" id="PF01261"/>
    </source>
</evidence>
<dbReference type="OrthoDB" id="59344at2157"/>
<reference evidence="2 3" key="1">
    <citation type="submission" date="2014-07" db="EMBL/GenBank/DDBJ databases">
        <title>Methanogenic archaea and the global carbon cycle.</title>
        <authorList>
            <person name="Henriksen J.R."/>
            <person name="Luke J."/>
            <person name="Reinhart S."/>
            <person name="Benedict M.N."/>
            <person name="Youngblut N.D."/>
            <person name="Metcalf M.E."/>
            <person name="Whitaker R.J."/>
            <person name="Metcalf W.W."/>
        </authorList>
    </citation>
    <scope>NUCLEOTIDE SEQUENCE [LARGE SCALE GENOMIC DNA]</scope>
    <source>
        <strain evidence="2 3">HB-1</strain>
    </source>
</reference>
<dbReference type="PANTHER" id="PTHR12110:SF21">
    <property type="entry name" value="XYLOSE ISOMERASE-LIKE TIM BARREL DOMAIN-CONTAINING PROTEIN"/>
    <property type="match status" value="1"/>
</dbReference>
<dbReference type="GO" id="GO:0016853">
    <property type="term" value="F:isomerase activity"/>
    <property type="evidence" value="ECO:0007669"/>
    <property type="project" value="UniProtKB-KW"/>
</dbReference>
<dbReference type="KEGG" id="mhor:MSHOH_3850"/>
<dbReference type="RefSeq" id="WP_048142499.1">
    <property type="nucleotide sequence ID" value="NZ_CP009516.1"/>
</dbReference>
<name>A0A0E3SJD0_9EURY</name>
<dbReference type="AlphaFoldDB" id="A0A0E3SJD0"/>
<dbReference type="Pfam" id="PF01261">
    <property type="entry name" value="AP_endonuc_2"/>
    <property type="match status" value="1"/>
</dbReference>
<keyword evidence="2" id="KW-0413">Isomerase</keyword>
<gene>
    <name evidence="2" type="ORF">MSHOH_3850</name>
</gene>
<dbReference type="GeneID" id="24833213"/>